<dbReference type="EC" id="1.2.1.70" evidence="3 8"/>
<dbReference type="AlphaFoldDB" id="A0A545T7T4"/>
<evidence type="ECO:0000259" key="17">
    <source>
        <dbReference type="Pfam" id="PF05201"/>
    </source>
</evidence>
<dbReference type="Pfam" id="PF01488">
    <property type="entry name" value="Shikimate_DH"/>
    <property type="match status" value="1"/>
</dbReference>
<evidence type="ECO:0000313" key="18">
    <source>
        <dbReference type="EMBL" id="TQV73225.1"/>
    </source>
</evidence>
<feature type="compositionally biased region" description="Basic and acidic residues" evidence="14">
    <location>
        <begin position="420"/>
        <end position="429"/>
    </location>
</feature>
<gene>
    <name evidence="8 18" type="primary">hemA</name>
    <name evidence="18" type="ORF">FKG95_24710</name>
</gene>
<keyword evidence="5 8" id="KW-0560">Oxidoreductase</keyword>
<dbReference type="NCBIfam" id="TIGR01035">
    <property type="entry name" value="hemA"/>
    <property type="match status" value="1"/>
</dbReference>
<dbReference type="SUPFAM" id="SSF69742">
    <property type="entry name" value="Glutamyl tRNA-reductase catalytic, N-terminal domain"/>
    <property type="match status" value="1"/>
</dbReference>
<evidence type="ECO:0000256" key="5">
    <source>
        <dbReference type="ARBA" id="ARBA00023002"/>
    </source>
</evidence>
<dbReference type="InterPro" id="IPR015896">
    <property type="entry name" value="4pyrrol_synth_GluRdtase_dimer"/>
</dbReference>
<dbReference type="InterPro" id="IPR000343">
    <property type="entry name" value="4pyrrol_synth_GluRdtase"/>
</dbReference>
<comment type="miscellaneous">
    <text evidence="8">During catalysis, the active site Cys acts as a nucleophile attacking the alpha-carbonyl group of tRNA-bound glutamate with the formation of a thioester intermediate between enzyme and glutamate, and the concomitant release of tRNA(Glu). The thioester intermediate is finally reduced by direct hydride transfer from NADPH, to form the product GSA.</text>
</comment>
<dbReference type="EMBL" id="VHSH01000011">
    <property type="protein sequence ID" value="TQV73225.1"/>
    <property type="molecule type" value="Genomic_DNA"/>
</dbReference>
<evidence type="ECO:0000256" key="13">
    <source>
        <dbReference type="RuleBase" id="RU000584"/>
    </source>
</evidence>
<dbReference type="InterPro" id="IPR036343">
    <property type="entry name" value="GluRdtase_N_sf"/>
</dbReference>
<feature type="region of interest" description="Disordered" evidence="14">
    <location>
        <begin position="420"/>
        <end position="440"/>
    </location>
</feature>
<protein>
    <recommendedName>
        <fullName evidence="3 8">Glutamyl-tRNA reductase</fullName>
        <shortName evidence="8">GluTR</shortName>
        <ecNumber evidence="3 8">1.2.1.70</ecNumber>
    </recommendedName>
</protein>
<dbReference type="InterPro" id="IPR015895">
    <property type="entry name" value="4pyrrol_synth_GluRdtase_N"/>
</dbReference>
<dbReference type="Gene3D" id="3.40.50.720">
    <property type="entry name" value="NAD(P)-binding Rossmann-like Domain"/>
    <property type="match status" value="1"/>
</dbReference>
<evidence type="ECO:0000256" key="6">
    <source>
        <dbReference type="ARBA" id="ARBA00023244"/>
    </source>
</evidence>
<dbReference type="GO" id="GO:0019353">
    <property type="term" value="P:protoporphyrinogen IX biosynthetic process from glutamate"/>
    <property type="evidence" value="ECO:0007669"/>
    <property type="project" value="TreeGrafter"/>
</dbReference>
<reference evidence="18 19" key="1">
    <citation type="submission" date="2019-06" db="EMBL/GenBank/DDBJ databases">
        <title>Whole genome sequence for Rhodospirillaceae sp. R148.</title>
        <authorList>
            <person name="Wang G."/>
        </authorList>
    </citation>
    <scope>NUCLEOTIDE SEQUENCE [LARGE SCALE GENOMIC DNA]</scope>
    <source>
        <strain evidence="18 19">R148</strain>
    </source>
</reference>
<accession>A0A545T7T4</accession>
<feature type="binding site" evidence="8 10">
    <location>
        <begin position="108"/>
        <end position="110"/>
    </location>
    <ligand>
        <name>substrate</name>
    </ligand>
</feature>
<proteinExistence type="inferred from homology"/>
<feature type="binding site" evidence="8 10">
    <location>
        <position position="103"/>
    </location>
    <ligand>
        <name>substrate</name>
    </ligand>
</feature>
<dbReference type="OrthoDB" id="110209at2"/>
<keyword evidence="19" id="KW-1185">Reference proteome</keyword>
<comment type="caution">
    <text evidence="18">The sequence shown here is derived from an EMBL/GenBank/DDBJ whole genome shotgun (WGS) entry which is preliminary data.</text>
</comment>
<dbReference type="SUPFAM" id="SSF51735">
    <property type="entry name" value="NAD(P)-binding Rossmann-fold domains"/>
    <property type="match status" value="1"/>
</dbReference>
<keyword evidence="6 8" id="KW-0627">Porphyrin biosynthesis</keyword>
<feature type="domain" description="Quinate/shikimate 5-dehydrogenase/glutamyl-tRNA reductase" evidence="16">
    <location>
        <begin position="167"/>
        <end position="299"/>
    </location>
</feature>
<dbReference type="InterPro" id="IPR018214">
    <property type="entry name" value="GluRdtase_CS"/>
</dbReference>
<feature type="domain" description="Tetrapyrrole biosynthesis glutamyl-tRNA reductase dimerisation" evidence="15">
    <location>
        <begin position="315"/>
        <end position="406"/>
    </location>
</feature>
<feature type="binding site" evidence="8 10">
    <location>
        <position position="114"/>
    </location>
    <ligand>
        <name>substrate</name>
    </ligand>
</feature>
<dbReference type="UniPathway" id="UPA00251">
    <property type="reaction ID" value="UER00316"/>
</dbReference>
<dbReference type="SUPFAM" id="SSF69075">
    <property type="entry name" value="Glutamyl tRNA-reductase dimerization domain"/>
    <property type="match status" value="1"/>
</dbReference>
<dbReference type="InterPro" id="IPR006151">
    <property type="entry name" value="Shikm_DH/Glu-tRNA_Rdtase"/>
</dbReference>
<comment type="catalytic activity">
    <reaction evidence="7 8 13">
        <text>(S)-4-amino-5-oxopentanoate + tRNA(Glu) + NADP(+) = L-glutamyl-tRNA(Glu) + NADPH + H(+)</text>
        <dbReference type="Rhea" id="RHEA:12344"/>
        <dbReference type="Rhea" id="RHEA-COMP:9663"/>
        <dbReference type="Rhea" id="RHEA-COMP:9680"/>
        <dbReference type="ChEBI" id="CHEBI:15378"/>
        <dbReference type="ChEBI" id="CHEBI:57501"/>
        <dbReference type="ChEBI" id="CHEBI:57783"/>
        <dbReference type="ChEBI" id="CHEBI:58349"/>
        <dbReference type="ChEBI" id="CHEBI:78442"/>
        <dbReference type="ChEBI" id="CHEBI:78520"/>
        <dbReference type="EC" id="1.2.1.70"/>
    </reaction>
</comment>
<dbReference type="PANTHER" id="PTHR43013:SF1">
    <property type="entry name" value="GLUTAMYL-TRNA REDUCTASE"/>
    <property type="match status" value="1"/>
</dbReference>
<dbReference type="PIRSF" id="PIRSF000445">
    <property type="entry name" value="4pyrrol_synth_GluRdtase"/>
    <property type="match status" value="1"/>
</dbReference>
<evidence type="ECO:0000256" key="11">
    <source>
        <dbReference type="PIRSR" id="PIRSR000445-3"/>
    </source>
</evidence>
<feature type="binding site" evidence="8 11">
    <location>
        <begin position="183"/>
        <end position="188"/>
    </location>
    <ligand>
        <name>NADP(+)</name>
        <dbReference type="ChEBI" id="CHEBI:58349"/>
    </ligand>
</feature>
<organism evidence="18 19">
    <name type="scientific">Denitrobaculum tricleocarpae</name>
    <dbReference type="NCBI Taxonomy" id="2591009"/>
    <lineage>
        <taxon>Bacteria</taxon>
        <taxon>Pseudomonadati</taxon>
        <taxon>Pseudomonadota</taxon>
        <taxon>Alphaproteobacteria</taxon>
        <taxon>Rhodospirillales</taxon>
        <taxon>Rhodospirillaceae</taxon>
        <taxon>Denitrobaculum</taxon>
    </lineage>
</organism>
<evidence type="ECO:0000256" key="14">
    <source>
        <dbReference type="SAM" id="MobiDB-lite"/>
    </source>
</evidence>
<comment type="similarity">
    <text evidence="2 8 13">Belongs to the glutamyl-tRNA reductase family.</text>
</comment>
<evidence type="ECO:0000256" key="3">
    <source>
        <dbReference type="ARBA" id="ARBA00012970"/>
    </source>
</evidence>
<evidence type="ECO:0000256" key="2">
    <source>
        <dbReference type="ARBA" id="ARBA00005916"/>
    </source>
</evidence>
<dbReference type="InterPro" id="IPR036291">
    <property type="entry name" value="NAD(P)-bd_dom_sf"/>
</dbReference>
<dbReference type="Pfam" id="PF05201">
    <property type="entry name" value="GlutR_N"/>
    <property type="match status" value="1"/>
</dbReference>
<feature type="active site" description="Nucleophile" evidence="8 9">
    <location>
        <position position="35"/>
    </location>
</feature>
<comment type="domain">
    <text evidence="8">Possesses an unusual extended V-shaped dimeric structure with each monomer consisting of three distinct domains arranged along a curved 'spinal' alpha-helix. The N-terminal catalytic domain specifically recognizes the glutamate moiety of the substrate. The second domain is the NADPH-binding domain, and the third C-terminal domain is responsible for dimerization.</text>
</comment>
<dbReference type="Pfam" id="PF00745">
    <property type="entry name" value="GlutR_dimer"/>
    <property type="match status" value="1"/>
</dbReference>
<evidence type="ECO:0000313" key="19">
    <source>
        <dbReference type="Proteomes" id="UP000315252"/>
    </source>
</evidence>
<dbReference type="PROSITE" id="PS00747">
    <property type="entry name" value="GLUTR"/>
    <property type="match status" value="1"/>
</dbReference>
<evidence type="ECO:0000256" key="1">
    <source>
        <dbReference type="ARBA" id="ARBA00005059"/>
    </source>
</evidence>
<keyword evidence="4 8" id="KW-0521">NADP</keyword>
<dbReference type="HAMAP" id="MF_00087">
    <property type="entry name" value="Glu_tRNA_reductase"/>
    <property type="match status" value="1"/>
</dbReference>
<evidence type="ECO:0000256" key="8">
    <source>
        <dbReference type="HAMAP-Rule" id="MF_00087"/>
    </source>
</evidence>
<feature type="site" description="Important for activity" evidence="8 12">
    <location>
        <position position="93"/>
    </location>
</feature>
<dbReference type="PANTHER" id="PTHR43013">
    <property type="entry name" value="GLUTAMYL-TRNA REDUCTASE"/>
    <property type="match status" value="1"/>
</dbReference>
<dbReference type="InterPro" id="IPR036453">
    <property type="entry name" value="GluRdtase_dimer_dom_sf"/>
</dbReference>
<dbReference type="GO" id="GO:0008883">
    <property type="term" value="F:glutamyl-tRNA reductase activity"/>
    <property type="evidence" value="ECO:0007669"/>
    <property type="project" value="UniProtKB-UniRule"/>
</dbReference>
<name>A0A545T7T4_9PROT</name>
<evidence type="ECO:0000256" key="12">
    <source>
        <dbReference type="PIRSR" id="PIRSR000445-4"/>
    </source>
</evidence>
<evidence type="ECO:0000259" key="16">
    <source>
        <dbReference type="Pfam" id="PF01488"/>
    </source>
</evidence>
<evidence type="ECO:0000259" key="15">
    <source>
        <dbReference type="Pfam" id="PF00745"/>
    </source>
</evidence>
<dbReference type="Proteomes" id="UP000315252">
    <property type="component" value="Unassembled WGS sequence"/>
</dbReference>
<comment type="pathway">
    <text evidence="1 8 13">Porphyrin-containing compound metabolism; protoporphyrin-IX biosynthesis; 5-aminolevulinate from L-glutamyl-tRNA(Glu): step 1/2.</text>
</comment>
<sequence length="440" mass="47531">MTLRDRLFAEEADQSQILKELSEAGVSQALVISTCERLDILAVQDADEASSAQAPLQGIEARLRLVMARRIGEDPRVLDEEGYFHRGRAALRHVFAVTSSLDSQVIGEPQILGQVKASHRQALEQNMSGPLLEAVMQAAFGTAKRVRSETPVAQQPVSLIASALQTARDLHGDLSRCAGLLVGLGEMGELLAIEFQAAGLSELTVLHSSDRRAEIASHRFGCHTRPWQELDRALEAADVVITAAGGGRYSLEPAMIDAALRKRRKKPMFLVDASVPGDVAPAVGEMDGVYVYDLDDLESLALAGKVSRETATMAAWKILGEELLRFERKWAERAAAPSVAQLRRHFEAVRDQVLSEGKLDADAATRLLINRLLHEPSKALRENAAEVTQGPDHDALVRAASHLFGLGECADLVPGEIKKDEDAAGHPKDASGCGGESVKE</sequence>
<feature type="domain" description="Glutamyl-tRNA reductase N-terminal" evidence="17">
    <location>
        <begin position="2"/>
        <end position="150"/>
    </location>
</feature>
<evidence type="ECO:0000256" key="9">
    <source>
        <dbReference type="PIRSR" id="PIRSR000445-1"/>
    </source>
</evidence>
<comment type="function">
    <text evidence="8">Catalyzes the NADPH-dependent reduction of glutamyl-tRNA(Glu) to glutamate 1-semialdehyde (GSA).</text>
</comment>
<evidence type="ECO:0000256" key="4">
    <source>
        <dbReference type="ARBA" id="ARBA00022857"/>
    </source>
</evidence>
<evidence type="ECO:0000256" key="10">
    <source>
        <dbReference type="PIRSR" id="PIRSR000445-2"/>
    </source>
</evidence>
<evidence type="ECO:0000256" key="7">
    <source>
        <dbReference type="ARBA" id="ARBA00047464"/>
    </source>
</evidence>
<feature type="binding site" evidence="8 10">
    <location>
        <begin position="34"/>
        <end position="37"/>
    </location>
    <ligand>
        <name>substrate</name>
    </ligand>
</feature>
<dbReference type="GO" id="GO:0050661">
    <property type="term" value="F:NADP binding"/>
    <property type="evidence" value="ECO:0007669"/>
    <property type="project" value="InterPro"/>
</dbReference>
<comment type="subunit">
    <text evidence="8">Homodimer.</text>
</comment>
<dbReference type="Gene3D" id="3.30.460.30">
    <property type="entry name" value="Glutamyl-tRNA reductase, N-terminal domain"/>
    <property type="match status" value="1"/>
</dbReference>